<evidence type="ECO:0000256" key="1">
    <source>
        <dbReference type="SAM" id="SignalP"/>
    </source>
</evidence>
<dbReference type="GeneID" id="78336570"/>
<dbReference type="GO" id="GO:2001070">
    <property type="term" value="F:starch binding"/>
    <property type="evidence" value="ECO:0007669"/>
    <property type="project" value="InterPro"/>
</dbReference>
<dbReference type="Pfam" id="PF14292">
    <property type="entry name" value="SusE"/>
    <property type="match status" value="1"/>
</dbReference>
<dbReference type="PROSITE" id="PS51257">
    <property type="entry name" value="PROKAR_LIPOPROTEIN"/>
    <property type="match status" value="1"/>
</dbReference>
<dbReference type="CDD" id="cd12967">
    <property type="entry name" value="CBM_SusE-F_like_u1"/>
    <property type="match status" value="1"/>
</dbReference>
<dbReference type="Gene3D" id="2.60.40.3620">
    <property type="match status" value="3"/>
</dbReference>
<organism evidence="3 4">
    <name type="scientific">Leyella stercorea DSM 18206</name>
    <dbReference type="NCBI Taxonomy" id="1002367"/>
    <lineage>
        <taxon>Bacteria</taxon>
        <taxon>Pseudomonadati</taxon>
        <taxon>Bacteroidota</taxon>
        <taxon>Bacteroidia</taxon>
        <taxon>Bacteroidales</taxon>
        <taxon>Prevotellaceae</taxon>
        <taxon>Leyella</taxon>
    </lineage>
</organism>
<accession>G6AVX4</accession>
<dbReference type="CDD" id="cd12956">
    <property type="entry name" value="CBM_SusE-F_like"/>
    <property type="match status" value="2"/>
</dbReference>
<feature type="domain" description="SusE outer membrane protein" evidence="2">
    <location>
        <begin position="23"/>
        <end position="126"/>
    </location>
</feature>
<evidence type="ECO:0000313" key="4">
    <source>
        <dbReference type="Proteomes" id="UP000004407"/>
    </source>
</evidence>
<dbReference type="GO" id="GO:0019867">
    <property type="term" value="C:outer membrane"/>
    <property type="evidence" value="ECO:0007669"/>
    <property type="project" value="InterPro"/>
</dbReference>
<feature type="signal peptide" evidence="1">
    <location>
        <begin position="1"/>
        <end position="21"/>
    </location>
</feature>
<dbReference type="RefSeq" id="WP_007897981.1">
    <property type="nucleotide sequence ID" value="NZ_JH379387.1"/>
</dbReference>
<sequence length="527" mass="57734">MKNIFKSIMFMAASVAIIASCDDDTTPVLELENAASLNAITPSEYVISKDNYAEQFPEISWEKASYGKGAIVNYELTLTNNATQKSVVIGETTNDTKLNLTNEQMNTFLAQTGAMPGKAGEYTVSMKSSTYKTYTNDASNTIKFTVTPYDPKTEGLTWAYAYVAENYPNWNFMKAYLIGDPDGDGKYEGFAQFDEDNATYAVLDGANPARVIAKDQKVETKGFVRIGVGADGSVEQSGSITWCLIGDATSGGWDKDTPMEYDATTRKWTCVTTLIDKELKFRNAGDWKINLGSDGTENGLVAEGSNIKIAKAHGYIVTLDVTNAGKYTYSLEETDIEQSAASITMPGSFNNWNKDTEEYVLKSEARDFKFSGTYYIPSGAEFKLYDGSWLGVVGDMNWDENHTYASFVIGDGANMTVPVGGYFKIFVDSNKNTATMTKTGWEIIGSATAGGWDAGQVMDWDPDTKTWSIIATLTDGELKFRWDGAWDRNFGGSLDALVEGGDNIAVKAGTYKIVLDEENKKATMTKE</sequence>
<comment type="caution">
    <text evidence="3">The sequence shown here is derived from an EMBL/GenBank/DDBJ whole genome shotgun (WGS) entry which is preliminary data.</text>
</comment>
<dbReference type="InterPro" id="IPR025970">
    <property type="entry name" value="SusE"/>
</dbReference>
<name>G6AVX4_9BACT</name>
<dbReference type="eggNOG" id="ENOG502Z9ND">
    <property type="taxonomic scope" value="Bacteria"/>
</dbReference>
<evidence type="ECO:0000313" key="3">
    <source>
        <dbReference type="EMBL" id="EHJ41422.1"/>
    </source>
</evidence>
<protein>
    <recommendedName>
        <fullName evidence="2">SusE outer membrane protein domain-containing protein</fullName>
    </recommendedName>
</protein>
<keyword evidence="1" id="KW-0732">Signal</keyword>
<proteinExistence type="predicted"/>
<dbReference type="AlphaFoldDB" id="G6AVX4"/>
<dbReference type="PATRIC" id="fig|1002367.3.peg.610"/>
<dbReference type="HOGENOM" id="CLU_511592_0_0_10"/>
<evidence type="ECO:0000259" key="2">
    <source>
        <dbReference type="Pfam" id="PF14292"/>
    </source>
</evidence>
<feature type="chain" id="PRO_5003485547" description="SusE outer membrane protein domain-containing protein" evidence="1">
    <location>
        <begin position="22"/>
        <end position="527"/>
    </location>
</feature>
<dbReference type="EMBL" id="AFZZ01000070">
    <property type="protein sequence ID" value="EHJ41422.1"/>
    <property type="molecule type" value="Genomic_DNA"/>
</dbReference>
<reference evidence="3 4" key="1">
    <citation type="submission" date="2011-08" db="EMBL/GenBank/DDBJ databases">
        <authorList>
            <person name="Weinstock G."/>
            <person name="Sodergren E."/>
            <person name="Clifton S."/>
            <person name="Fulton L."/>
            <person name="Fulton B."/>
            <person name="Courtney L."/>
            <person name="Fronick C."/>
            <person name="Harrison M."/>
            <person name="Strong C."/>
            <person name="Farmer C."/>
            <person name="Delahaunty K."/>
            <person name="Markovic C."/>
            <person name="Hall O."/>
            <person name="Minx P."/>
            <person name="Tomlinson C."/>
            <person name="Mitreva M."/>
            <person name="Hou S."/>
            <person name="Chen J."/>
            <person name="Wollam A."/>
            <person name="Pepin K.H."/>
            <person name="Johnson M."/>
            <person name="Bhonagiri V."/>
            <person name="Zhang X."/>
            <person name="Suruliraj S."/>
            <person name="Warren W."/>
            <person name="Chinwalla A."/>
            <person name="Mardis E.R."/>
            <person name="Wilson R.K."/>
        </authorList>
    </citation>
    <scope>NUCLEOTIDE SEQUENCE [LARGE SCALE GENOMIC DNA]</scope>
    <source>
        <strain evidence="3 4">DSM 18206</strain>
    </source>
</reference>
<dbReference type="Proteomes" id="UP000004407">
    <property type="component" value="Unassembled WGS sequence"/>
</dbReference>
<gene>
    <name evidence="3" type="ORF">HMPREF0673_00770</name>
</gene>